<reference evidence="3" key="1">
    <citation type="submission" date="2025-08" db="UniProtKB">
        <authorList>
            <consortium name="RefSeq"/>
        </authorList>
    </citation>
    <scope>IDENTIFICATION</scope>
</reference>
<accession>A0ABM1A725</accession>
<dbReference type="Gene3D" id="3.40.50.620">
    <property type="entry name" value="HUPs"/>
    <property type="match status" value="1"/>
</dbReference>
<name>A0ABM1A725_APLCA</name>
<dbReference type="Pfam" id="PF02698">
    <property type="entry name" value="DUF218"/>
    <property type="match status" value="1"/>
</dbReference>
<dbReference type="CDD" id="cd06259">
    <property type="entry name" value="YdcF-like"/>
    <property type="match status" value="1"/>
</dbReference>
<protein>
    <submittedName>
        <fullName evidence="3">Uncharacterized protein LOC106012769 isoform X1</fullName>
    </submittedName>
</protein>
<dbReference type="Proteomes" id="UP000694888">
    <property type="component" value="Unplaced"/>
</dbReference>
<gene>
    <name evidence="3" type="primary">LOC106012769</name>
</gene>
<proteinExistence type="predicted"/>
<dbReference type="RefSeq" id="XP_012942123.1">
    <property type="nucleotide sequence ID" value="XM_013086669.2"/>
</dbReference>
<keyword evidence="2" id="KW-1185">Reference proteome</keyword>
<organism evidence="2 3">
    <name type="scientific">Aplysia californica</name>
    <name type="common">California sea hare</name>
    <dbReference type="NCBI Taxonomy" id="6500"/>
    <lineage>
        <taxon>Eukaryota</taxon>
        <taxon>Metazoa</taxon>
        <taxon>Spiralia</taxon>
        <taxon>Lophotrochozoa</taxon>
        <taxon>Mollusca</taxon>
        <taxon>Gastropoda</taxon>
        <taxon>Heterobranchia</taxon>
        <taxon>Euthyneura</taxon>
        <taxon>Tectipleura</taxon>
        <taxon>Aplysiida</taxon>
        <taxon>Aplysioidea</taxon>
        <taxon>Aplysiidae</taxon>
        <taxon>Aplysia</taxon>
    </lineage>
</organism>
<dbReference type="InterPro" id="IPR003848">
    <property type="entry name" value="DUF218"/>
</dbReference>
<evidence type="ECO:0000259" key="1">
    <source>
        <dbReference type="Pfam" id="PF02698"/>
    </source>
</evidence>
<dbReference type="InterPro" id="IPR051599">
    <property type="entry name" value="Cell_Envelope_Assoc"/>
</dbReference>
<feature type="domain" description="DUF218" evidence="1">
    <location>
        <begin position="48"/>
        <end position="167"/>
    </location>
</feature>
<dbReference type="InterPro" id="IPR014729">
    <property type="entry name" value="Rossmann-like_a/b/a_fold"/>
</dbReference>
<dbReference type="PANTHER" id="PTHR30336:SF20">
    <property type="entry name" value="DUF218 DOMAIN-CONTAINING PROTEIN"/>
    <property type="match status" value="1"/>
</dbReference>
<evidence type="ECO:0000313" key="3">
    <source>
        <dbReference type="RefSeq" id="XP_012942123.1"/>
    </source>
</evidence>
<sequence length="240" mass="26796">MAVARIQQFRWWVVPPKFLGQGTADILLQCAKVLWDFSRVNHVLKKSDVMVVLGNDDPRSAVHAAELFLEGWAPFVVITGKEGTGTRGKLHKTEAEMFCDIMTSRGVPRDKIVLEMEATNTGENMRFSQNLLKTKGVQPSSVIIVTKSLMELRVALTFAKQWREAQKVQLVVSSPPLTLTEYPSPDVGSLDQVVQYLVDTFKKLTLYAELGHQAPVTIPVHVQRAYHLLANQLTGLETSI</sequence>
<dbReference type="GeneID" id="106012769"/>
<evidence type="ECO:0000313" key="2">
    <source>
        <dbReference type="Proteomes" id="UP000694888"/>
    </source>
</evidence>
<dbReference type="PANTHER" id="PTHR30336">
    <property type="entry name" value="INNER MEMBRANE PROTEIN, PROBABLE PERMEASE"/>
    <property type="match status" value="1"/>
</dbReference>